<dbReference type="Proteomes" id="UP000662857">
    <property type="component" value="Chromosome"/>
</dbReference>
<evidence type="ECO:0000256" key="1">
    <source>
        <dbReference type="SAM" id="MobiDB-lite"/>
    </source>
</evidence>
<dbReference type="EMBL" id="CP070499">
    <property type="protein sequence ID" value="QSB14571.1"/>
    <property type="molecule type" value="Genomic_DNA"/>
</dbReference>
<protein>
    <submittedName>
        <fullName evidence="2">Uncharacterized protein</fullName>
    </submittedName>
</protein>
<feature type="compositionally biased region" description="Basic and acidic residues" evidence="1">
    <location>
        <begin position="111"/>
        <end position="121"/>
    </location>
</feature>
<evidence type="ECO:0000313" key="2">
    <source>
        <dbReference type="EMBL" id="QSB14571.1"/>
    </source>
</evidence>
<accession>A0A895YAY8</accession>
<name>A0A895YAY8_9ACTN</name>
<feature type="compositionally biased region" description="Low complexity" evidence="1">
    <location>
        <begin position="176"/>
        <end position="189"/>
    </location>
</feature>
<gene>
    <name evidence="2" type="ORF">JQS43_24375</name>
</gene>
<proteinExistence type="predicted"/>
<feature type="compositionally biased region" description="Basic and acidic residues" evidence="1">
    <location>
        <begin position="209"/>
        <end position="234"/>
    </location>
</feature>
<feature type="region of interest" description="Disordered" evidence="1">
    <location>
        <begin position="31"/>
        <end position="50"/>
    </location>
</feature>
<organism evidence="2 3">
    <name type="scientific">Natronosporangium hydrolyticum</name>
    <dbReference type="NCBI Taxonomy" id="2811111"/>
    <lineage>
        <taxon>Bacteria</taxon>
        <taxon>Bacillati</taxon>
        <taxon>Actinomycetota</taxon>
        <taxon>Actinomycetes</taxon>
        <taxon>Micromonosporales</taxon>
        <taxon>Micromonosporaceae</taxon>
        <taxon>Natronosporangium</taxon>
    </lineage>
</organism>
<keyword evidence="3" id="KW-1185">Reference proteome</keyword>
<feature type="compositionally biased region" description="Basic and acidic residues" evidence="1">
    <location>
        <begin position="190"/>
        <end position="199"/>
    </location>
</feature>
<dbReference type="KEGG" id="nhy:JQS43_24375"/>
<reference evidence="2" key="1">
    <citation type="submission" date="2021-02" db="EMBL/GenBank/DDBJ databases">
        <title>Natrosporangium hydrolyticum gen. nov., sp. nov, a haloalkaliphilic actinobacterium from a soda solonchak soil.</title>
        <authorList>
            <person name="Sorokin D.Y."/>
            <person name="Khijniak T.V."/>
            <person name="Zakharycheva A.P."/>
            <person name="Boueva O.V."/>
            <person name="Ariskina E.V."/>
            <person name="Hahnke R.L."/>
            <person name="Bunk B."/>
            <person name="Sproer C."/>
            <person name="Schumann P."/>
            <person name="Evtushenko L.I."/>
            <person name="Kublanov I.V."/>
        </authorList>
    </citation>
    <scope>NUCLEOTIDE SEQUENCE</scope>
    <source>
        <strain evidence="2">DSM 106523</strain>
    </source>
</reference>
<dbReference type="AlphaFoldDB" id="A0A895YAY8"/>
<sequence length="356" mass="37600">MSPLELLILTGIVWWMIRKGVVDCAAAIRGHAPPRWNGTSGRGGGRKGSGRYGARSYLADLYSDAWQDARARREAKREARATGGGDGTSRWSRLRHAVGNRWEAAWGRWEERHNPRGREGGDQGQSHARPADNPGTGPGGKPGEQPPTQSRPGGPEQTPPAGEPTGPDGGTDPHRPGAAAGPDPQPATDGQHRPHDNADQKPNQTPDQSGKEPTRVLDARRVGDRWVTDNDTDHGPAAGAGPNPHQHQPGRDNQPPSTGGTPMAEATGLTTSINYAAAMAKANETNAVEAEAWAASLASNGVSGPAVAAAHQAMESQQQAAANWRAAQSVLESHMGVKEQYDAHPDAGSREFVRSE</sequence>
<feature type="region of interest" description="Disordered" evidence="1">
    <location>
        <begin position="111"/>
        <end position="267"/>
    </location>
</feature>
<evidence type="ECO:0000313" key="3">
    <source>
        <dbReference type="Proteomes" id="UP000662857"/>
    </source>
</evidence>
<dbReference type="RefSeq" id="WP_239676712.1">
    <property type="nucleotide sequence ID" value="NZ_CP070499.1"/>
</dbReference>